<dbReference type="EMBL" id="CP052909">
    <property type="protein sequence ID" value="QNJ97423.1"/>
    <property type="molecule type" value="Genomic_DNA"/>
</dbReference>
<evidence type="ECO:0000313" key="3">
    <source>
        <dbReference type="Proteomes" id="UP000515514"/>
    </source>
</evidence>
<proteinExistence type="predicted"/>
<organism evidence="2 3">
    <name type="scientific">Constantimarinum furrinae</name>
    <dbReference type="NCBI Taxonomy" id="2562285"/>
    <lineage>
        <taxon>Bacteria</taxon>
        <taxon>Pseudomonadati</taxon>
        <taxon>Bacteroidota</taxon>
        <taxon>Flavobacteriia</taxon>
        <taxon>Flavobacteriales</taxon>
        <taxon>Flavobacteriaceae</taxon>
        <taxon>Altibacter/Constantimarinum group</taxon>
        <taxon>Constantimarinum</taxon>
    </lineage>
</organism>
<name>A0A7G8PSV7_9FLAO</name>
<evidence type="ECO:0000256" key="1">
    <source>
        <dbReference type="SAM" id="SignalP"/>
    </source>
</evidence>
<evidence type="ECO:0000313" key="2">
    <source>
        <dbReference type="EMBL" id="QNJ97423.1"/>
    </source>
</evidence>
<sequence length="123" mass="13773">MTYICTVKTRKSFGSLLLLLLLLCASGASAWAIPGTDSLTQTDSGDSSLTATHQHTLYFEEISSYKGSQNTFKDHHRSYVVFGTGLLGPVCASDSNSKYKTLSQNNDHRERLTKQIFPFHFFW</sequence>
<keyword evidence="3" id="KW-1185">Reference proteome</keyword>
<keyword evidence="1" id="KW-0732">Signal</keyword>
<feature type="chain" id="PRO_5028880577" evidence="1">
    <location>
        <begin position="31"/>
        <end position="123"/>
    </location>
</feature>
<dbReference type="Proteomes" id="UP000515514">
    <property type="component" value="Chromosome"/>
</dbReference>
<reference evidence="2 3" key="1">
    <citation type="submission" date="2020-04" db="EMBL/GenBank/DDBJ databases">
        <title>Genome sequence of Altibacter aquimarinus strain ALE3EI.</title>
        <authorList>
            <person name="Oh H.-M."/>
            <person name="Jang D."/>
        </authorList>
    </citation>
    <scope>NUCLEOTIDE SEQUENCE [LARGE SCALE GENOMIC DNA]</scope>
    <source>
        <strain evidence="2 3">ALE3EI</strain>
    </source>
</reference>
<dbReference type="KEGG" id="alti:ALE3EI_0848"/>
<gene>
    <name evidence="2" type="ORF">ALE3EI_0848</name>
</gene>
<protein>
    <submittedName>
        <fullName evidence="2">Uncharacterized protein</fullName>
    </submittedName>
</protein>
<accession>A0A7G8PSV7</accession>
<dbReference type="AlphaFoldDB" id="A0A7G8PSV7"/>
<feature type="signal peptide" evidence="1">
    <location>
        <begin position="1"/>
        <end position="30"/>
    </location>
</feature>